<feature type="transmembrane region" description="Helical" evidence="1">
    <location>
        <begin position="85"/>
        <end position="108"/>
    </location>
</feature>
<comment type="caution">
    <text evidence="2">The sequence shown here is derived from an EMBL/GenBank/DDBJ whole genome shotgun (WGS) entry which is preliminary data.</text>
</comment>
<dbReference type="AlphaFoldDB" id="A0AAD6GSZ8"/>
<sequence>MTSIQSPNDSSGEKLMDVEAAEPTRINADATAKILEPLLFLLAARRGVQMDPEFETVNVPDDRIIVYAGKAGVEIFNQTSLCNRIIAVFGWMSESWFMIPFTIFNFTFQILEGLGDDKVEKPERRQNMIYHGKLSITITATIWLLFFTAKKYTLRRVTASTPPQFDPSSYQYRFVQAMNQRGIQYREFVANTWQQMEGIWAKDRNVVERFSIEGLIDPESSWVYDINVRVWNNGTVNVSFASKEENLKEKRRIVIQTNLKEEEKGEISSEMLSQMI</sequence>
<evidence type="ECO:0000256" key="1">
    <source>
        <dbReference type="SAM" id="Phobius"/>
    </source>
</evidence>
<proteinExistence type="predicted"/>
<evidence type="ECO:0000313" key="2">
    <source>
        <dbReference type="EMBL" id="KAJ5590056.1"/>
    </source>
</evidence>
<feature type="transmembrane region" description="Helical" evidence="1">
    <location>
        <begin position="128"/>
        <end position="147"/>
    </location>
</feature>
<dbReference type="Proteomes" id="UP001216150">
    <property type="component" value="Unassembled WGS sequence"/>
</dbReference>
<accession>A0AAD6GSZ8</accession>
<evidence type="ECO:0000313" key="3">
    <source>
        <dbReference type="Proteomes" id="UP001216150"/>
    </source>
</evidence>
<keyword evidence="3" id="KW-1185">Reference proteome</keyword>
<gene>
    <name evidence="2" type="ORF">N7450_004028</name>
</gene>
<organism evidence="2 3">
    <name type="scientific">Penicillium hetheringtonii</name>
    <dbReference type="NCBI Taxonomy" id="911720"/>
    <lineage>
        <taxon>Eukaryota</taxon>
        <taxon>Fungi</taxon>
        <taxon>Dikarya</taxon>
        <taxon>Ascomycota</taxon>
        <taxon>Pezizomycotina</taxon>
        <taxon>Eurotiomycetes</taxon>
        <taxon>Eurotiomycetidae</taxon>
        <taxon>Eurotiales</taxon>
        <taxon>Aspergillaceae</taxon>
        <taxon>Penicillium</taxon>
    </lineage>
</organism>
<keyword evidence="1" id="KW-1133">Transmembrane helix</keyword>
<reference evidence="2 3" key="1">
    <citation type="journal article" date="2023" name="IMA Fungus">
        <title>Comparative genomic study of the Penicillium genus elucidates a diverse pangenome and 15 lateral gene transfer events.</title>
        <authorList>
            <person name="Petersen C."/>
            <person name="Sorensen T."/>
            <person name="Nielsen M.R."/>
            <person name="Sondergaard T.E."/>
            <person name="Sorensen J.L."/>
            <person name="Fitzpatrick D.A."/>
            <person name="Frisvad J.C."/>
            <person name="Nielsen K.L."/>
        </authorList>
    </citation>
    <scope>NUCLEOTIDE SEQUENCE [LARGE SCALE GENOMIC DNA]</scope>
    <source>
        <strain evidence="2 3">IBT 29057</strain>
    </source>
</reference>
<keyword evidence="1" id="KW-0472">Membrane</keyword>
<keyword evidence="1" id="KW-0812">Transmembrane</keyword>
<protein>
    <submittedName>
        <fullName evidence="2">Uncharacterized protein</fullName>
    </submittedName>
</protein>
<name>A0AAD6GSZ8_9EURO</name>
<dbReference type="EMBL" id="JAQJAC010000003">
    <property type="protein sequence ID" value="KAJ5590056.1"/>
    <property type="molecule type" value="Genomic_DNA"/>
</dbReference>